<evidence type="ECO:0008006" key="3">
    <source>
        <dbReference type="Google" id="ProtNLM"/>
    </source>
</evidence>
<organism evidence="1 2">
    <name type="scientific">Dunaliella salina</name>
    <name type="common">Green alga</name>
    <name type="synonym">Protococcus salinus</name>
    <dbReference type="NCBI Taxonomy" id="3046"/>
    <lineage>
        <taxon>Eukaryota</taxon>
        <taxon>Viridiplantae</taxon>
        <taxon>Chlorophyta</taxon>
        <taxon>core chlorophytes</taxon>
        <taxon>Chlorophyceae</taxon>
        <taxon>CS clade</taxon>
        <taxon>Chlamydomonadales</taxon>
        <taxon>Dunaliellaceae</taxon>
        <taxon>Dunaliella</taxon>
    </lineage>
</organism>
<protein>
    <recommendedName>
        <fullName evidence="3">Encoded protein</fullName>
    </recommendedName>
</protein>
<name>A0ABQ7GN73_DUNSA</name>
<evidence type="ECO:0000313" key="2">
    <source>
        <dbReference type="Proteomes" id="UP000815325"/>
    </source>
</evidence>
<proteinExistence type="predicted"/>
<dbReference type="EMBL" id="MU069677">
    <property type="protein sequence ID" value="KAF5836043.1"/>
    <property type="molecule type" value="Genomic_DNA"/>
</dbReference>
<comment type="caution">
    <text evidence="1">The sequence shown here is derived from an EMBL/GenBank/DDBJ whole genome shotgun (WGS) entry which is preliminary data.</text>
</comment>
<dbReference type="Proteomes" id="UP000815325">
    <property type="component" value="Unassembled WGS sequence"/>
</dbReference>
<sequence length="84" mass="9453">MTDPPGAKRLSQCNPLPRMGRVQIQGALHDPSESKMGSHFDVYAADGTSEPRIHIISHNPIEYPVLERICRLTRESIRLNISFV</sequence>
<reference evidence="1" key="1">
    <citation type="submission" date="2017-08" db="EMBL/GenBank/DDBJ databases">
        <authorList>
            <person name="Polle J.E."/>
            <person name="Barry K."/>
            <person name="Cushman J."/>
            <person name="Schmutz J."/>
            <person name="Tran D."/>
            <person name="Hathwaick L.T."/>
            <person name="Yim W.C."/>
            <person name="Jenkins J."/>
            <person name="Mckie-Krisberg Z.M."/>
            <person name="Prochnik S."/>
            <person name="Lindquist E."/>
            <person name="Dockter R.B."/>
            <person name="Adam C."/>
            <person name="Molina H."/>
            <person name="Bunkerborg J."/>
            <person name="Jin E."/>
            <person name="Buchheim M."/>
            <person name="Magnuson J."/>
        </authorList>
    </citation>
    <scope>NUCLEOTIDE SEQUENCE</scope>
    <source>
        <strain evidence="1">CCAP 19/18</strain>
    </source>
</reference>
<accession>A0ABQ7GN73</accession>
<keyword evidence="2" id="KW-1185">Reference proteome</keyword>
<evidence type="ECO:0000313" key="1">
    <source>
        <dbReference type="EMBL" id="KAF5836043.1"/>
    </source>
</evidence>
<gene>
    <name evidence="1" type="ORF">DUNSADRAFT_6513</name>
</gene>